<reference evidence="1 2" key="1">
    <citation type="submission" date="2017-07" db="EMBL/GenBank/DDBJ databases">
        <title>Leptospira spp. isolated from tropical soils.</title>
        <authorList>
            <person name="Thibeaux R."/>
            <person name="Iraola G."/>
            <person name="Ferres I."/>
            <person name="Bierque E."/>
            <person name="Girault D."/>
            <person name="Soupe-Gilbert M.-E."/>
            <person name="Picardeau M."/>
            <person name="Goarant C."/>
        </authorList>
    </citation>
    <scope>NUCLEOTIDE SEQUENCE [LARGE SCALE GENOMIC DNA]</scope>
    <source>
        <strain evidence="1 2">FH2-C-A2</strain>
    </source>
</reference>
<evidence type="ECO:0000313" key="1">
    <source>
        <dbReference type="EMBL" id="PJZ65975.1"/>
    </source>
</evidence>
<dbReference type="AlphaFoldDB" id="A0A2M9ZC16"/>
<dbReference type="Proteomes" id="UP000231912">
    <property type="component" value="Unassembled WGS sequence"/>
</dbReference>
<gene>
    <name evidence="1" type="ORF">CH371_10635</name>
</gene>
<accession>A0A2M9ZC16</accession>
<evidence type="ECO:0000313" key="2">
    <source>
        <dbReference type="Proteomes" id="UP000231912"/>
    </source>
</evidence>
<sequence length="262" mass="30647">MSRIPSPRDHKTSKIRPGNFNLRSSYISFSFSLFKDVENFGFDCQPPLTQNWMGAFVGALRSLSELTVKDLEDNGRTKEKFHFHKIPWGDPNVYFSKEEFYRKFIPQKYEADDYEIYQFSISKANGRIIGFFDEYKTFKVVLIDAKHNFHLSMHSGKRLDLQHARIAKTEHELALDRISHITKIVNENCKCGFASKYSDVLTDGYIRHHKDTILRLSDFLTDAETETFFEMPWERKNEHLLELFANFSEKIGLYCSSPPGTE</sequence>
<dbReference type="EMBL" id="NPDT01000003">
    <property type="protein sequence ID" value="PJZ65975.1"/>
    <property type="molecule type" value="Genomic_DNA"/>
</dbReference>
<protein>
    <submittedName>
        <fullName evidence="1">Uncharacterized protein</fullName>
    </submittedName>
</protein>
<name>A0A2M9ZC16_9LEPT</name>
<proteinExistence type="predicted"/>
<comment type="caution">
    <text evidence="1">The sequence shown here is derived from an EMBL/GenBank/DDBJ whole genome shotgun (WGS) entry which is preliminary data.</text>
</comment>
<organism evidence="1 2">
    <name type="scientific">Leptospira wolffii</name>
    <dbReference type="NCBI Taxonomy" id="409998"/>
    <lineage>
        <taxon>Bacteria</taxon>
        <taxon>Pseudomonadati</taxon>
        <taxon>Spirochaetota</taxon>
        <taxon>Spirochaetia</taxon>
        <taxon>Leptospirales</taxon>
        <taxon>Leptospiraceae</taxon>
        <taxon>Leptospira</taxon>
    </lineage>
</organism>